<name>A0A9W4E5Y6_9ACTN</name>
<dbReference type="AlphaFoldDB" id="A0A9W4E5Y6"/>
<evidence type="ECO:0000313" key="1">
    <source>
        <dbReference type="EMBL" id="CAG7624002.1"/>
    </source>
</evidence>
<proteinExistence type="predicted"/>
<evidence type="ECO:0000313" key="2">
    <source>
        <dbReference type="Proteomes" id="UP001153328"/>
    </source>
</evidence>
<organism evidence="1 2">
    <name type="scientific">Actinacidiphila bryophytorum</name>
    <dbReference type="NCBI Taxonomy" id="1436133"/>
    <lineage>
        <taxon>Bacteria</taxon>
        <taxon>Bacillati</taxon>
        <taxon>Actinomycetota</taxon>
        <taxon>Actinomycetes</taxon>
        <taxon>Kitasatosporales</taxon>
        <taxon>Streptomycetaceae</taxon>
        <taxon>Actinacidiphila</taxon>
    </lineage>
</organism>
<accession>A0A9W4E5Y6</accession>
<comment type="caution">
    <text evidence="1">The sequence shown here is derived from an EMBL/GenBank/DDBJ whole genome shotgun (WGS) entry which is preliminary data.</text>
</comment>
<gene>
    <name evidence="1" type="ORF">SBRY_20005</name>
</gene>
<keyword evidence="2" id="KW-1185">Reference proteome</keyword>
<reference evidence="1" key="1">
    <citation type="submission" date="2021-06" db="EMBL/GenBank/DDBJ databases">
        <authorList>
            <person name="Arsene-Ploetze F."/>
        </authorList>
    </citation>
    <scope>NUCLEOTIDE SEQUENCE</scope>
    <source>
        <strain evidence="1">SBRY1</strain>
    </source>
</reference>
<dbReference type="EMBL" id="CAJVAX010000012">
    <property type="protein sequence ID" value="CAG7624002.1"/>
    <property type="molecule type" value="Genomic_DNA"/>
</dbReference>
<protein>
    <submittedName>
        <fullName evidence="1">Uncharacterized protein</fullName>
    </submittedName>
</protein>
<sequence>MAGRRLRRLRQPELDALDERFRLATAPVPSSGMSERATSPPARWWRSRYPRLVTRDSTADLPATWSPAPTYIG</sequence>
<dbReference type="Proteomes" id="UP001153328">
    <property type="component" value="Unassembled WGS sequence"/>
</dbReference>